<dbReference type="GO" id="GO:0046872">
    <property type="term" value="F:metal ion binding"/>
    <property type="evidence" value="ECO:0007669"/>
    <property type="project" value="UniProtKB-KW"/>
</dbReference>
<sequence>MKKIVGPGLLTPLLVASSIAWAAERPANTYFSMAITENSHNHYGENLLYLDFSPREAGASQHPRTVQSVRVEPGQITADGVADEWDSSRFTLIKPRVMNNYPLSNHRDATPTDILLGSAWDGEYLYFVVQWEDANGDASINRNRWVYRGGQWVPMPLTPFRPGTAAATAVNRNDRMQGVESEDRAFFMFPMVDRQGNFKSGGQGCGGYCHANLAVSGDPAKAGIGDGSAAMHTTVEGDIADLWHWTATRHLPMNTLWDGRVEYGLESYNGRKGDEGNEPFIDNALTKPFRPQYVHRGDLESGSYTIPGFRTERLVEADLIPITEDMQFAEGVSLPYYIGTPGQGSRNDVYSDARFDEATGRWTLELKRKLVTADQQHDRQFTPGADAPPPVDELVVRGDIERGAQLFKEKACSACHGENGEGTFNGETWDYPRNQRTSAQAILNAASILRPSRQQNVIHELKKWDEQPPAALMPYVTLTAQEAEDIAAWLQTRYTPFGQ</sequence>
<evidence type="ECO:0000256" key="1">
    <source>
        <dbReference type="ARBA" id="ARBA00022448"/>
    </source>
</evidence>
<comment type="caution">
    <text evidence="9">The sequence shown here is derived from an EMBL/GenBank/DDBJ whole genome shotgun (WGS) entry which is preliminary data.</text>
</comment>
<evidence type="ECO:0000259" key="8">
    <source>
        <dbReference type="PROSITE" id="PS51007"/>
    </source>
</evidence>
<dbReference type="InterPro" id="IPR019020">
    <property type="entry name" value="Cyt-c552/DMSO_Rdtase_haem-bd"/>
</dbReference>
<proteinExistence type="predicted"/>
<keyword evidence="4" id="KW-0249">Electron transport</keyword>
<keyword evidence="2 6" id="KW-0349">Heme</keyword>
<evidence type="ECO:0000256" key="3">
    <source>
        <dbReference type="ARBA" id="ARBA00022723"/>
    </source>
</evidence>
<feature type="signal peptide" evidence="7">
    <location>
        <begin position="1"/>
        <end position="22"/>
    </location>
</feature>
<dbReference type="AlphaFoldDB" id="A0A3P3VSJ3"/>
<dbReference type="GO" id="GO:0009055">
    <property type="term" value="F:electron transfer activity"/>
    <property type="evidence" value="ECO:0007669"/>
    <property type="project" value="InterPro"/>
</dbReference>
<dbReference type="EMBL" id="QWEZ01000001">
    <property type="protein sequence ID" value="RRJ85287.1"/>
    <property type="molecule type" value="Genomic_DNA"/>
</dbReference>
<keyword evidence="10" id="KW-1185">Reference proteome</keyword>
<dbReference type="SUPFAM" id="SSF46626">
    <property type="entry name" value="Cytochrome c"/>
    <property type="match status" value="1"/>
</dbReference>
<evidence type="ECO:0000256" key="2">
    <source>
        <dbReference type="ARBA" id="ARBA00022617"/>
    </source>
</evidence>
<keyword evidence="1" id="KW-0813">Transport</keyword>
<evidence type="ECO:0000256" key="6">
    <source>
        <dbReference type="PROSITE-ProRule" id="PRU00433"/>
    </source>
</evidence>
<dbReference type="InterPro" id="IPR009056">
    <property type="entry name" value="Cyt_c-like_dom"/>
</dbReference>
<evidence type="ECO:0000256" key="7">
    <source>
        <dbReference type="SAM" id="SignalP"/>
    </source>
</evidence>
<gene>
    <name evidence="9" type="ORF">D0544_09555</name>
</gene>
<dbReference type="InterPro" id="IPR036909">
    <property type="entry name" value="Cyt_c-like_dom_sf"/>
</dbReference>
<name>A0A3P3VSJ3_9GAMM</name>
<evidence type="ECO:0000313" key="10">
    <source>
        <dbReference type="Proteomes" id="UP000280792"/>
    </source>
</evidence>
<evidence type="ECO:0000256" key="5">
    <source>
        <dbReference type="ARBA" id="ARBA00023004"/>
    </source>
</evidence>
<organism evidence="9 10">
    <name type="scientific">Aestuariirhabdus litorea</name>
    <dbReference type="NCBI Taxonomy" id="2528527"/>
    <lineage>
        <taxon>Bacteria</taxon>
        <taxon>Pseudomonadati</taxon>
        <taxon>Pseudomonadota</taxon>
        <taxon>Gammaproteobacteria</taxon>
        <taxon>Oceanospirillales</taxon>
        <taxon>Aestuariirhabdaceae</taxon>
        <taxon>Aestuariirhabdus</taxon>
    </lineage>
</organism>
<accession>A0A3P3VSJ3</accession>
<reference evidence="9 10" key="1">
    <citation type="submission" date="2018-08" db="EMBL/GenBank/DDBJ databases">
        <authorList>
            <person name="Khan S.A."/>
        </authorList>
    </citation>
    <scope>NUCLEOTIDE SEQUENCE [LARGE SCALE GENOMIC DNA]</scope>
    <source>
        <strain evidence="9 10">GTF-13</strain>
    </source>
</reference>
<reference evidence="9 10" key="2">
    <citation type="submission" date="2018-12" db="EMBL/GenBank/DDBJ databases">
        <title>Simiduia agarivorans gen. nov., sp. nov., a marine, agarolytic bacterium isolated from shallow coastal water from Keelung, Taiwan.</title>
        <authorList>
            <person name="Shieh W.Y."/>
        </authorList>
    </citation>
    <scope>NUCLEOTIDE SEQUENCE [LARGE SCALE GENOMIC DNA]</scope>
    <source>
        <strain evidence="9 10">GTF-13</strain>
    </source>
</reference>
<dbReference type="GO" id="GO:0020037">
    <property type="term" value="F:heme binding"/>
    <property type="evidence" value="ECO:0007669"/>
    <property type="project" value="InterPro"/>
</dbReference>
<evidence type="ECO:0000313" key="9">
    <source>
        <dbReference type="EMBL" id="RRJ85287.1"/>
    </source>
</evidence>
<protein>
    <recommendedName>
        <fullName evidence="8">Cytochrome c domain-containing protein</fullName>
    </recommendedName>
</protein>
<dbReference type="RefSeq" id="WP_125015712.1">
    <property type="nucleotide sequence ID" value="NZ_QWEZ01000001.1"/>
</dbReference>
<dbReference type="Proteomes" id="UP000280792">
    <property type="component" value="Unassembled WGS sequence"/>
</dbReference>
<evidence type="ECO:0000256" key="4">
    <source>
        <dbReference type="ARBA" id="ARBA00022982"/>
    </source>
</evidence>
<feature type="domain" description="Cytochrome c" evidence="8">
    <location>
        <begin position="398"/>
        <end position="494"/>
    </location>
</feature>
<dbReference type="Pfam" id="PF00034">
    <property type="entry name" value="Cytochrom_C"/>
    <property type="match status" value="1"/>
</dbReference>
<keyword evidence="7" id="KW-0732">Signal</keyword>
<feature type="chain" id="PRO_5017961103" description="Cytochrome c domain-containing protein" evidence="7">
    <location>
        <begin position="23"/>
        <end position="499"/>
    </location>
</feature>
<dbReference type="PROSITE" id="PS51007">
    <property type="entry name" value="CYTC"/>
    <property type="match status" value="1"/>
</dbReference>
<dbReference type="SUPFAM" id="SSF49344">
    <property type="entry name" value="CBD9-like"/>
    <property type="match status" value="1"/>
</dbReference>
<dbReference type="Gene3D" id="2.60.40.1190">
    <property type="match status" value="1"/>
</dbReference>
<keyword evidence="5 6" id="KW-0408">Iron</keyword>
<dbReference type="Pfam" id="PF09459">
    <property type="entry name" value="EB_dh"/>
    <property type="match status" value="1"/>
</dbReference>
<dbReference type="Gene3D" id="1.10.760.10">
    <property type="entry name" value="Cytochrome c-like domain"/>
    <property type="match status" value="1"/>
</dbReference>
<keyword evidence="3 6" id="KW-0479">Metal-binding</keyword>